<evidence type="ECO:0000256" key="1">
    <source>
        <dbReference type="SAM" id="Phobius"/>
    </source>
</evidence>
<dbReference type="RefSeq" id="WP_123014228.1">
    <property type="nucleotide sequence ID" value="NZ_AP024912.1"/>
</dbReference>
<name>A0ABV7CAF3_9VIBR</name>
<dbReference type="InterPro" id="IPR006311">
    <property type="entry name" value="TAT_signal"/>
</dbReference>
<accession>A0ABV7CAF3</accession>
<sequence>MEESTDKARRKFLKSTLIVGSASVLGPTLIFPAFADPMTPINLQDYQPIFFNSDEWSFILTAVDQLIPADEYGPSAIETHVPIFIDRQMQGNFGKAADWYMEPPFAPHSPPELGYQSPLTPADTYRHGIKATNQYCVKTFGTVFSKLPAQQQVQVLTDLQHGEIQFNDVSASQFFAFLLQNTKEGYFADPIHGGNKGMASWKMIGFPGARASFKTWVNYPNATYPLGPVSIQGERG</sequence>
<evidence type="ECO:0000313" key="3">
    <source>
        <dbReference type="Proteomes" id="UP001595384"/>
    </source>
</evidence>
<evidence type="ECO:0000313" key="2">
    <source>
        <dbReference type="EMBL" id="MFC3024399.1"/>
    </source>
</evidence>
<protein>
    <submittedName>
        <fullName evidence="2">Gluconate 2-dehydrogenase subunit 3 family protein</fullName>
        <ecNumber evidence="2">1.-.-.-</ecNumber>
    </submittedName>
</protein>
<comment type="caution">
    <text evidence="2">The sequence shown here is derived from an EMBL/GenBank/DDBJ whole genome shotgun (WGS) entry which is preliminary data.</text>
</comment>
<gene>
    <name evidence="2" type="ORF">ACFODT_11245</name>
</gene>
<keyword evidence="2" id="KW-0560">Oxidoreductase</keyword>
<dbReference type="Pfam" id="PF13618">
    <property type="entry name" value="Gluconate_2-dh3"/>
    <property type="match status" value="1"/>
</dbReference>
<organism evidence="2 3">
    <name type="scientific">Vibrio zhugei</name>
    <dbReference type="NCBI Taxonomy" id="2479546"/>
    <lineage>
        <taxon>Bacteria</taxon>
        <taxon>Pseudomonadati</taxon>
        <taxon>Pseudomonadota</taxon>
        <taxon>Gammaproteobacteria</taxon>
        <taxon>Vibrionales</taxon>
        <taxon>Vibrionaceae</taxon>
        <taxon>Vibrio</taxon>
    </lineage>
</organism>
<dbReference type="EMBL" id="JBHRSE010000071">
    <property type="protein sequence ID" value="MFC3024399.1"/>
    <property type="molecule type" value="Genomic_DNA"/>
</dbReference>
<dbReference type="GO" id="GO:0016491">
    <property type="term" value="F:oxidoreductase activity"/>
    <property type="evidence" value="ECO:0007669"/>
    <property type="project" value="UniProtKB-KW"/>
</dbReference>
<keyword evidence="3" id="KW-1185">Reference proteome</keyword>
<proteinExistence type="predicted"/>
<keyword evidence="1" id="KW-1133">Transmembrane helix</keyword>
<feature type="transmembrane region" description="Helical" evidence="1">
    <location>
        <begin position="12"/>
        <end position="35"/>
    </location>
</feature>
<keyword evidence="1" id="KW-0472">Membrane</keyword>
<dbReference type="InterPro" id="IPR027056">
    <property type="entry name" value="Gluconate_2DH_su3"/>
</dbReference>
<reference evidence="3" key="1">
    <citation type="journal article" date="2019" name="Int. J. Syst. Evol. Microbiol.">
        <title>The Global Catalogue of Microorganisms (GCM) 10K type strain sequencing project: providing services to taxonomists for standard genome sequencing and annotation.</title>
        <authorList>
            <consortium name="The Broad Institute Genomics Platform"/>
            <consortium name="The Broad Institute Genome Sequencing Center for Infectious Disease"/>
            <person name="Wu L."/>
            <person name="Ma J."/>
        </authorList>
    </citation>
    <scope>NUCLEOTIDE SEQUENCE [LARGE SCALE GENOMIC DNA]</scope>
    <source>
        <strain evidence="3">KCTC 62784</strain>
    </source>
</reference>
<dbReference type="Proteomes" id="UP001595384">
    <property type="component" value="Unassembled WGS sequence"/>
</dbReference>
<keyword evidence="1" id="KW-0812">Transmembrane</keyword>
<dbReference type="EC" id="1.-.-.-" evidence="2"/>
<dbReference type="PROSITE" id="PS51318">
    <property type="entry name" value="TAT"/>
    <property type="match status" value="1"/>
</dbReference>